<organism evidence="1">
    <name type="scientific">Tanacetum cinerariifolium</name>
    <name type="common">Dalmatian daisy</name>
    <name type="synonym">Chrysanthemum cinerariifolium</name>
    <dbReference type="NCBI Taxonomy" id="118510"/>
    <lineage>
        <taxon>Eukaryota</taxon>
        <taxon>Viridiplantae</taxon>
        <taxon>Streptophyta</taxon>
        <taxon>Embryophyta</taxon>
        <taxon>Tracheophyta</taxon>
        <taxon>Spermatophyta</taxon>
        <taxon>Magnoliopsida</taxon>
        <taxon>eudicotyledons</taxon>
        <taxon>Gunneridae</taxon>
        <taxon>Pentapetalae</taxon>
        <taxon>asterids</taxon>
        <taxon>campanulids</taxon>
        <taxon>Asterales</taxon>
        <taxon>Asteraceae</taxon>
        <taxon>Asteroideae</taxon>
        <taxon>Anthemideae</taxon>
        <taxon>Anthemidinae</taxon>
        <taxon>Tanacetum</taxon>
    </lineage>
</organism>
<protein>
    <submittedName>
        <fullName evidence="1">Uncharacterized protein</fullName>
    </submittedName>
</protein>
<proteinExistence type="predicted"/>
<dbReference type="EMBL" id="BKCJ011434231">
    <property type="protein sequence ID" value="GFD33340.1"/>
    <property type="molecule type" value="Genomic_DNA"/>
</dbReference>
<sequence>HIYPIFRIKRLVKAAMSLEKVKVKVMKKKLEKRKAKILIRFPEHLKRVRRKAMMRRSRS</sequence>
<name>A0A699VFP0_TANCI</name>
<feature type="non-terminal residue" evidence="1">
    <location>
        <position position="1"/>
    </location>
</feature>
<reference evidence="1" key="1">
    <citation type="journal article" date="2019" name="Sci. Rep.">
        <title>Draft genome of Tanacetum cinerariifolium, the natural source of mosquito coil.</title>
        <authorList>
            <person name="Yamashiro T."/>
            <person name="Shiraishi A."/>
            <person name="Satake H."/>
            <person name="Nakayama K."/>
        </authorList>
    </citation>
    <scope>NUCLEOTIDE SEQUENCE</scope>
</reference>
<accession>A0A699VFP0</accession>
<dbReference type="AlphaFoldDB" id="A0A699VFP0"/>
<gene>
    <name evidence="1" type="ORF">Tci_905309</name>
</gene>
<comment type="caution">
    <text evidence="1">The sequence shown here is derived from an EMBL/GenBank/DDBJ whole genome shotgun (WGS) entry which is preliminary data.</text>
</comment>
<evidence type="ECO:0000313" key="1">
    <source>
        <dbReference type="EMBL" id="GFD33340.1"/>
    </source>
</evidence>